<dbReference type="InterPro" id="IPR000131">
    <property type="entry name" value="ATP_synth_F1_gsu"/>
</dbReference>
<evidence type="ECO:0000313" key="11">
    <source>
        <dbReference type="EMBL" id="SHH38674.1"/>
    </source>
</evidence>
<dbReference type="NCBIfam" id="TIGR03323">
    <property type="entry name" value="alt_F1F0_F1_gam"/>
    <property type="match status" value="1"/>
</dbReference>
<keyword evidence="10" id="KW-0175">Coiled coil</keyword>
<dbReference type="CDD" id="cd12151">
    <property type="entry name" value="F1-ATPase_gamma"/>
    <property type="match status" value="1"/>
</dbReference>
<comment type="function">
    <text evidence="1">Produces ATP from ADP in the presence of a proton gradient across the membrane. The gamma chain is believed to be important in regulating ATPase activity and the flow of protons through the CF(0) complex.</text>
</comment>
<organism evidence="11 12">
    <name type="scientific">Desulfofustis glycolicus DSM 9705</name>
    <dbReference type="NCBI Taxonomy" id="1121409"/>
    <lineage>
        <taxon>Bacteria</taxon>
        <taxon>Pseudomonadati</taxon>
        <taxon>Thermodesulfobacteriota</taxon>
        <taxon>Desulfobulbia</taxon>
        <taxon>Desulfobulbales</taxon>
        <taxon>Desulfocapsaceae</taxon>
        <taxon>Desulfofustis</taxon>
    </lineage>
</organism>
<evidence type="ECO:0000256" key="10">
    <source>
        <dbReference type="SAM" id="Coils"/>
    </source>
</evidence>
<name>A0A1M5SJD3_9BACT</name>
<dbReference type="SUPFAM" id="SSF52943">
    <property type="entry name" value="ATP synthase (F1-ATPase), gamma subunit"/>
    <property type="match status" value="1"/>
</dbReference>
<evidence type="ECO:0000256" key="6">
    <source>
        <dbReference type="ARBA" id="ARBA00023065"/>
    </source>
</evidence>
<keyword evidence="8" id="KW-0139">CF(1)</keyword>
<dbReference type="OrthoDB" id="9812769at2"/>
<keyword evidence="6" id="KW-0406">Ion transport</keyword>
<reference evidence="11 12" key="1">
    <citation type="submission" date="2016-11" db="EMBL/GenBank/DDBJ databases">
        <authorList>
            <person name="Jaros S."/>
            <person name="Januszkiewicz K."/>
            <person name="Wedrychowicz H."/>
        </authorList>
    </citation>
    <scope>NUCLEOTIDE SEQUENCE [LARGE SCALE GENOMIC DNA]</scope>
    <source>
        <strain evidence="11 12">DSM 9705</strain>
    </source>
</reference>
<evidence type="ECO:0000256" key="5">
    <source>
        <dbReference type="ARBA" id="ARBA00022781"/>
    </source>
</evidence>
<dbReference type="Gene3D" id="3.40.1380.10">
    <property type="match status" value="1"/>
</dbReference>
<dbReference type="Proteomes" id="UP000184139">
    <property type="component" value="Unassembled WGS sequence"/>
</dbReference>
<dbReference type="EMBL" id="FQXS01000001">
    <property type="protein sequence ID" value="SHH38674.1"/>
    <property type="molecule type" value="Genomic_DNA"/>
</dbReference>
<sequence>MQTIQDLKKTIDSTEDLQSVVKTMKSLAAVNIRQFERAVESLQDYYRTIELGLTAALSSTTVLPREHQGRARRHGQGLVVFGSDQGMCGQLNEQVASLAMETLDHSPDKQTEARLLAVGERVAVRLEDAGGQVAGYLPVPTSVTAIGGKVREILEVIDEWQADHQLERVFLLFCVPTSGSRFEATKMRLLPFDRQWFLRYRQVQWPTRNLPQFSAHWPTLFTSLVRQYLFVSLFRAFASSLASENASRLAAMQGAERNIKERLEELSADYNQLRQMSITSELLDIVSGFEALR</sequence>
<dbReference type="Gene3D" id="1.10.287.80">
    <property type="entry name" value="ATP synthase, gamma subunit, helix hairpin domain"/>
    <property type="match status" value="1"/>
</dbReference>
<keyword evidence="9" id="KW-0066">ATP synthesis</keyword>
<evidence type="ECO:0000256" key="4">
    <source>
        <dbReference type="ARBA" id="ARBA00022448"/>
    </source>
</evidence>
<dbReference type="GO" id="GO:0045259">
    <property type="term" value="C:proton-transporting ATP synthase complex"/>
    <property type="evidence" value="ECO:0007669"/>
    <property type="project" value="UniProtKB-KW"/>
</dbReference>
<keyword evidence="12" id="KW-1185">Reference proteome</keyword>
<dbReference type="PANTHER" id="PTHR11693">
    <property type="entry name" value="ATP SYNTHASE GAMMA CHAIN"/>
    <property type="match status" value="1"/>
</dbReference>
<dbReference type="InterPro" id="IPR035968">
    <property type="entry name" value="ATP_synth_F1_ATPase_gsu"/>
</dbReference>
<protein>
    <submittedName>
        <fullName evidence="11">F-type H+-transporting ATPase subunit gamma</fullName>
    </submittedName>
</protein>
<dbReference type="RefSeq" id="WP_073373120.1">
    <property type="nucleotide sequence ID" value="NZ_FQXS01000001.1"/>
</dbReference>
<accession>A0A1M5SJD3</accession>
<evidence type="ECO:0000313" key="12">
    <source>
        <dbReference type="Proteomes" id="UP000184139"/>
    </source>
</evidence>
<evidence type="ECO:0000256" key="7">
    <source>
        <dbReference type="ARBA" id="ARBA00023136"/>
    </source>
</evidence>
<keyword evidence="5" id="KW-0375">Hydrogen ion transport</keyword>
<dbReference type="GO" id="GO:0046933">
    <property type="term" value="F:proton-transporting ATP synthase activity, rotational mechanism"/>
    <property type="evidence" value="ECO:0007669"/>
    <property type="project" value="InterPro"/>
</dbReference>
<dbReference type="AlphaFoldDB" id="A0A1M5SJD3"/>
<keyword evidence="7" id="KW-0472">Membrane</keyword>
<dbReference type="Pfam" id="PF00231">
    <property type="entry name" value="ATP-synt"/>
    <property type="match status" value="1"/>
</dbReference>
<comment type="similarity">
    <text evidence="3">Belongs to the ATPase gamma chain family.</text>
</comment>
<dbReference type="STRING" id="1121409.SAMN02745124_00388"/>
<evidence type="ECO:0000256" key="3">
    <source>
        <dbReference type="ARBA" id="ARBA00007681"/>
    </source>
</evidence>
<dbReference type="PANTHER" id="PTHR11693:SF22">
    <property type="entry name" value="ATP SYNTHASE SUBUNIT GAMMA, MITOCHONDRIAL"/>
    <property type="match status" value="1"/>
</dbReference>
<proteinExistence type="inferred from homology"/>
<gene>
    <name evidence="11" type="ORF">SAMN02745124_00388</name>
</gene>
<dbReference type="PRINTS" id="PR00126">
    <property type="entry name" value="ATPASEGAMMA"/>
</dbReference>
<keyword evidence="4" id="KW-0813">Transport</keyword>
<evidence type="ECO:0000256" key="8">
    <source>
        <dbReference type="ARBA" id="ARBA00023196"/>
    </source>
</evidence>
<evidence type="ECO:0000256" key="1">
    <source>
        <dbReference type="ARBA" id="ARBA00003456"/>
    </source>
</evidence>
<dbReference type="InterPro" id="IPR017709">
    <property type="entry name" value="Alt_ATP_synth_F1_gsu"/>
</dbReference>
<evidence type="ECO:0000256" key="9">
    <source>
        <dbReference type="ARBA" id="ARBA00023310"/>
    </source>
</evidence>
<comment type="subcellular location">
    <subcellularLocation>
        <location evidence="2">Membrane</location>
        <topology evidence="2">Peripheral membrane protein</topology>
    </subcellularLocation>
</comment>
<feature type="coiled-coil region" evidence="10">
    <location>
        <begin position="249"/>
        <end position="276"/>
    </location>
</feature>
<evidence type="ECO:0000256" key="2">
    <source>
        <dbReference type="ARBA" id="ARBA00004170"/>
    </source>
</evidence>